<sequence length="351" mass="36768">MSRDLCAAYSGDDRQMLDDLLAGGGSLMFQEGDTQVRVGWLLIGGEGLIVTARVNEAGPGRTRFWCDARQWADWLAAELPVPSWEALPQAWRASAAALTLSPGGAAVDATWPQAVDLTPGSVTTDWRIGIVLQRGAHRLALTYLDGAASWLRERCRLATPCDEPLDPAGLPARPCTLAVGWATLGVAQCDALCKGDTVLLDVTADIASGEYWLIDGDYAIPMRDGQPSGRGAVERMRTDAVTCLDVVIAKRPIPIPALMAWLAGEPAVSPPAGASNVHAAACLTMWRDGAPWSSGQLLRFGDGRLGVQIDAIGPAAGPIPDSNDEGGTDASGDEAIPISGGDPMGVYPTST</sequence>
<evidence type="ECO:0000313" key="3">
    <source>
        <dbReference type="Proteomes" id="UP000254573"/>
    </source>
</evidence>
<dbReference type="AlphaFoldDB" id="A0A378YT81"/>
<gene>
    <name evidence="2" type="ORF">NCTC13160_03687</name>
</gene>
<evidence type="ECO:0000313" key="2">
    <source>
        <dbReference type="EMBL" id="SUA80334.1"/>
    </source>
</evidence>
<protein>
    <submittedName>
        <fullName evidence="2">Type III secretion system protein SsaQ</fullName>
    </submittedName>
</protein>
<evidence type="ECO:0000256" key="1">
    <source>
        <dbReference type="SAM" id="MobiDB-lite"/>
    </source>
</evidence>
<proteinExistence type="predicted"/>
<dbReference type="RefSeq" id="WP_038619874.1">
    <property type="nucleotide sequence ID" value="NZ_CP009553.3"/>
</dbReference>
<dbReference type="EMBL" id="UGSG01000001">
    <property type="protein sequence ID" value="SUA80334.1"/>
    <property type="molecule type" value="Genomic_DNA"/>
</dbReference>
<dbReference type="OrthoDB" id="8596370at2"/>
<dbReference type="KEGG" id="ppnm:LV28_18675"/>
<accession>A0A378YT81</accession>
<dbReference type="Proteomes" id="UP000254573">
    <property type="component" value="Unassembled WGS sequence"/>
</dbReference>
<organism evidence="2 3">
    <name type="scientific">Pandoraea pnomenusa</name>
    <dbReference type="NCBI Taxonomy" id="93220"/>
    <lineage>
        <taxon>Bacteria</taxon>
        <taxon>Pseudomonadati</taxon>
        <taxon>Pseudomonadota</taxon>
        <taxon>Betaproteobacteria</taxon>
        <taxon>Burkholderiales</taxon>
        <taxon>Burkholderiaceae</taxon>
        <taxon>Pandoraea</taxon>
    </lineage>
</organism>
<feature type="region of interest" description="Disordered" evidence="1">
    <location>
        <begin position="312"/>
        <end position="351"/>
    </location>
</feature>
<name>A0A378YT81_9BURK</name>
<reference evidence="2 3" key="1">
    <citation type="submission" date="2018-06" db="EMBL/GenBank/DDBJ databases">
        <authorList>
            <consortium name="Pathogen Informatics"/>
            <person name="Doyle S."/>
        </authorList>
    </citation>
    <scope>NUCLEOTIDE SEQUENCE [LARGE SCALE GENOMIC DNA]</scope>
    <source>
        <strain evidence="2 3">NCTC13160</strain>
    </source>
</reference>
<dbReference type="STRING" id="93220.A6P55_15875"/>